<reference evidence="14" key="1">
    <citation type="submission" date="2022-05" db="EMBL/GenBank/DDBJ databases">
        <authorList>
            <person name="Jo J.-H."/>
            <person name="Im W.-T."/>
        </authorList>
    </citation>
    <scope>NUCLEOTIDE SEQUENCE</scope>
    <source>
        <strain evidence="14">RB56-2</strain>
    </source>
</reference>
<evidence type="ECO:0000256" key="8">
    <source>
        <dbReference type="ARBA" id="ARBA00022989"/>
    </source>
</evidence>
<feature type="transmembrane region" description="Helical" evidence="13">
    <location>
        <begin position="7"/>
        <end position="27"/>
    </location>
</feature>
<protein>
    <submittedName>
        <fullName evidence="14">TMEM175 family protein</fullName>
    </submittedName>
</protein>
<keyword evidence="9" id="KW-0406">Ion transport</keyword>
<accession>A0ABT0SC61</accession>
<evidence type="ECO:0000256" key="2">
    <source>
        <dbReference type="ARBA" id="ARBA00006920"/>
    </source>
</evidence>
<feature type="transmembrane region" description="Helical" evidence="13">
    <location>
        <begin position="39"/>
        <end position="58"/>
    </location>
</feature>
<evidence type="ECO:0000256" key="1">
    <source>
        <dbReference type="ARBA" id="ARBA00004141"/>
    </source>
</evidence>
<dbReference type="Pfam" id="PF06736">
    <property type="entry name" value="TMEM175"/>
    <property type="match status" value="1"/>
</dbReference>
<evidence type="ECO:0000256" key="11">
    <source>
        <dbReference type="ARBA" id="ARBA00023303"/>
    </source>
</evidence>
<feature type="transmembrane region" description="Helical" evidence="13">
    <location>
        <begin position="150"/>
        <end position="180"/>
    </location>
</feature>
<proteinExistence type="inferred from homology"/>
<evidence type="ECO:0000256" key="3">
    <source>
        <dbReference type="ARBA" id="ARBA00022448"/>
    </source>
</evidence>
<comment type="subcellular location">
    <subcellularLocation>
        <location evidence="1">Membrane</location>
        <topology evidence="1">Multi-pass membrane protein</topology>
    </subcellularLocation>
</comment>
<keyword evidence="8 13" id="KW-1133">Transmembrane helix</keyword>
<feature type="transmembrane region" description="Helical" evidence="13">
    <location>
        <begin position="70"/>
        <end position="95"/>
    </location>
</feature>
<name>A0ABT0SC61_9SPHN</name>
<gene>
    <name evidence="14" type="ORF">LZ518_12750</name>
</gene>
<sequence>MKPERLAAFTDGVIAIIITIMVLELPTPHGADLASLKPVLPLLAAYLLAFVNVGIYWSNHHHMLQAAKKVNGAVLWANNALLFSLSLVPFLIRWIGEEGVHALPVAAYGVVLILAAFCYYLLERALIAAEGEESRVKEAVGAKQKEWVSLIGYATATGLAFVSPYIAVAIYVAVTAMWLIPDRRFEFWR</sequence>
<dbReference type="Proteomes" id="UP001165383">
    <property type="component" value="Unassembled WGS sequence"/>
</dbReference>
<evidence type="ECO:0000256" key="12">
    <source>
        <dbReference type="ARBA" id="ARBA00034430"/>
    </source>
</evidence>
<dbReference type="InterPro" id="IPR010617">
    <property type="entry name" value="TMEM175-like"/>
</dbReference>
<keyword evidence="3" id="KW-0813">Transport</keyword>
<keyword evidence="7" id="KW-0630">Potassium</keyword>
<feature type="transmembrane region" description="Helical" evidence="13">
    <location>
        <begin position="101"/>
        <end position="122"/>
    </location>
</feature>
<comment type="similarity">
    <text evidence="2">Belongs to the TMEM175 family.</text>
</comment>
<comment type="catalytic activity">
    <reaction evidence="12">
        <text>K(+)(in) = K(+)(out)</text>
        <dbReference type="Rhea" id="RHEA:29463"/>
        <dbReference type="ChEBI" id="CHEBI:29103"/>
    </reaction>
</comment>
<comment type="caution">
    <text evidence="14">The sequence shown here is derived from an EMBL/GenBank/DDBJ whole genome shotgun (WGS) entry which is preliminary data.</text>
</comment>
<evidence type="ECO:0000256" key="13">
    <source>
        <dbReference type="SAM" id="Phobius"/>
    </source>
</evidence>
<dbReference type="EMBL" id="JAMGBB010000001">
    <property type="protein sequence ID" value="MCL6741999.1"/>
    <property type="molecule type" value="Genomic_DNA"/>
</dbReference>
<dbReference type="RefSeq" id="WP_249916355.1">
    <property type="nucleotide sequence ID" value="NZ_JAMGBB010000001.1"/>
</dbReference>
<organism evidence="14 15">
    <name type="scientific">Sphingomonas brevis</name>
    <dbReference type="NCBI Taxonomy" id="2908206"/>
    <lineage>
        <taxon>Bacteria</taxon>
        <taxon>Pseudomonadati</taxon>
        <taxon>Pseudomonadota</taxon>
        <taxon>Alphaproteobacteria</taxon>
        <taxon>Sphingomonadales</taxon>
        <taxon>Sphingomonadaceae</taxon>
        <taxon>Sphingomonas</taxon>
    </lineage>
</organism>
<keyword evidence="10 13" id="KW-0472">Membrane</keyword>
<evidence type="ECO:0000256" key="10">
    <source>
        <dbReference type="ARBA" id="ARBA00023136"/>
    </source>
</evidence>
<evidence type="ECO:0000256" key="9">
    <source>
        <dbReference type="ARBA" id="ARBA00023065"/>
    </source>
</evidence>
<evidence type="ECO:0000256" key="5">
    <source>
        <dbReference type="ARBA" id="ARBA00022692"/>
    </source>
</evidence>
<evidence type="ECO:0000313" key="14">
    <source>
        <dbReference type="EMBL" id="MCL6741999.1"/>
    </source>
</evidence>
<keyword evidence="4" id="KW-0633">Potassium transport</keyword>
<evidence type="ECO:0000313" key="15">
    <source>
        <dbReference type="Proteomes" id="UP001165383"/>
    </source>
</evidence>
<evidence type="ECO:0000256" key="7">
    <source>
        <dbReference type="ARBA" id="ARBA00022958"/>
    </source>
</evidence>
<evidence type="ECO:0000256" key="6">
    <source>
        <dbReference type="ARBA" id="ARBA00022826"/>
    </source>
</evidence>
<keyword evidence="15" id="KW-1185">Reference proteome</keyword>
<keyword evidence="11" id="KW-0407">Ion channel</keyword>
<keyword evidence="6" id="KW-0631">Potassium channel</keyword>
<evidence type="ECO:0000256" key="4">
    <source>
        <dbReference type="ARBA" id="ARBA00022538"/>
    </source>
</evidence>
<keyword evidence="5 13" id="KW-0812">Transmembrane</keyword>